<reference evidence="10" key="1">
    <citation type="submission" date="2022-06" db="EMBL/GenBank/DDBJ databases">
        <title>Complete genome sequence of soil microorganisms Streptomyces sp. Qhu-M197 isolated from Alpine meadows habitats on the Tibetan Plateau.</title>
        <authorList>
            <person name="Zhang B."/>
            <person name="Xiang X."/>
            <person name="Fan J."/>
        </authorList>
    </citation>
    <scope>NUCLEOTIDE SEQUENCE</scope>
    <source>
        <strain evidence="10">Qhu-M197</strain>
    </source>
</reference>
<dbReference type="Gene3D" id="1.10.510.10">
    <property type="entry name" value="Transferase(Phosphotransferase) domain 1"/>
    <property type="match status" value="1"/>
</dbReference>
<evidence type="ECO:0000256" key="1">
    <source>
        <dbReference type="ARBA" id="ARBA00012513"/>
    </source>
</evidence>
<feature type="compositionally biased region" description="Low complexity" evidence="8">
    <location>
        <begin position="429"/>
        <end position="456"/>
    </location>
</feature>
<proteinExistence type="predicted"/>
<evidence type="ECO:0000256" key="2">
    <source>
        <dbReference type="ARBA" id="ARBA00022527"/>
    </source>
</evidence>
<dbReference type="InterPro" id="IPR000719">
    <property type="entry name" value="Prot_kinase_dom"/>
</dbReference>
<feature type="binding site" evidence="7">
    <location>
        <position position="48"/>
    </location>
    <ligand>
        <name>ATP</name>
        <dbReference type="ChEBI" id="CHEBI:30616"/>
    </ligand>
</feature>
<dbReference type="PROSITE" id="PS00107">
    <property type="entry name" value="PROTEIN_KINASE_ATP"/>
    <property type="match status" value="1"/>
</dbReference>
<evidence type="ECO:0000313" key="11">
    <source>
        <dbReference type="Proteomes" id="UP001056374"/>
    </source>
</evidence>
<dbReference type="CDD" id="cd14014">
    <property type="entry name" value="STKc_PknB_like"/>
    <property type="match status" value="1"/>
</dbReference>
<organism evidence="10 11">
    <name type="scientific">Streptomyces phaeoluteigriseus</name>
    <dbReference type="NCBI Taxonomy" id="114686"/>
    <lineage>
        <taxon>Bacteria</taxon>
        <taxon>Bacillati</taxon>
        <taxon>Actinomycetota</taxon>
        <taxon>Actinomycetes</taxon>
        <taxon>Kitasatosporales</taxon>
        <taxon>Streptomycetaceae</taxon>
        <taxon>Streptomyces</taxon>
        <taxon>Streptomyces aurantiacus group</taxon>
    </lineage>
</organism>
<dbReference type="Proteomes" id="UP001056374">
    <property type="component" value="Chromosome"/>
</dbReference>
<sequence length="646" mass="67864">MSDDGDPGGADGRTVGGRYRLLERIGSGGMGTVWRARDLLMDREVAVKEPRLPGDPEDDFHRRAAHRLYREARAAARVDHPCAVSIHDVVVEEGEGLRDGLPWIVMELVRGESLHEALRRGPLDAAEAARIGLAVLGALRAAHAVGIVHRDVKPANVLLGPHGRVVLTDFGIAHVQGEESLTVSGEFVGSLEFIAPERMSGRGAGPASDLWSLGVLLYAAVEGWSPFRRTTVEATLAAILAADLPEPKQAGPLAPLLVRLLARDPDRRPDPAEVAEALEAAAPKGRSTPSATTEPTEPQDTARPREPGEDVGTTRLGAEAEPQPAGPPAEPSGVRPEEPADPQPGPAAEAPSQPDPAPTSAPIPTPTPDSAPAPTPDSAPAPTPDSAPAPASLRRRPARPAPLALLAALVLAGAGLGASLLLDAGNGAATEPTAARSSSPVSSPSTTSAPTPAAWTVHPEPEMGAVLSLPAEYRESARQGGPDEQPRLVVYSAGPVDVRLTQWDRAPGSPLGRAAKAHETWDGGEGDARTRTTRTTRTTFQGHEAVLADTAHGPETSPARVLELFVLTGDGRMYELRVDMPKGTPDEKQGTAVFKAARDRLRIDAPENAPGDVPEPEKVPENAPEDVPENVPRKFPWNGEPSRTTR</sequence>
<dbReference type="SMART" id="SM00220">
    <property type="entry name" value="S_TKc"/>
    <property type="match status" value="1"/>
</dbReference>
<feature type="region of interest" description="Disordered" evidence="8">
    <location>
        <begin position="602"/>
        <end position="646"/>
    </location>
</feature>
<dbReference type="PANTHER" id="PTHR43289:SF6">
    <property type="entry name" value="SERINE_THREONINE-PROTEIN KINASE NEKL-3"/>
    <property type="match status" value="1"/>
</dbReference>
<evidence type="ECO:0000256" key="4">
    <source>
        <dbReference type="ARBA" id="ARBA00022741"/>
    </source>
</evidence>
<feature type="domain" description="Protein kinase" evidence="9">
    <location>
        <begin position="19"/>
        <end position="282"/>
    </location>
</feature>
<dbReference type="InterPro" id="IPR011009">
    <property type="entry name" value="Kinase-like_dom_sf"/>
</dbReference>
<evidence type="ECO:0000256" key="8">
    <source>
        <dbReference type="SAM" id="MobiDB-lite"/>
    </source>
</evidence>
<feature type="region of interest" description="Disordered" evidence="8">
    <location>
        <begin position="429"/>
        <end position="459"/>
    </location>
</feature>
<dbReference type="Pfam" id="PF00069">
    <property type="entry name" value="Pkinase"/>
    <property type="match status" value="1"/>
</dbReference>
<evidence type="ECO:0000256" key="3">
    <source>
        <dbReference type="ARBA" id="ARBA00022679"/>
    </source>
</evidence>
<keyword evidence="2" id="KW-0723">Serine/threonine-protein kinase</keyword>
<keyword evidence="5 10" id="KW-0418">Kinase</keyword>
<dbReference type="Gene3D" id="3.30.200.20">
    <property type="entry name" value="Phosphorylase Kinase, domain 1"/>
    <property type="match status" value="1"/>
</dbReference>
<dbReference type="RefSeq" id="WP_252545653.1">
    <property type="nucleotide sequence ID" value="NZ_CP099468.1"/>
</dbReference>
<evidence type="ECO:0000259" key="9">
    <source>
        <dbReference type="PROSITE" id="PS50011"/>
    </source>
</evidence>
<feature type="compositionally biased region" description="Basic and acidic residues" evidence="8">
    <location>
        <begin position="516"/>
        <end position="530"/>
    </location>
</feature>
<feature type="compositionally biased region" description="Low complexity" evidence="8">
    <location>
        <begin position="279"/>
        <end position="298"/>
    </location>
</feature>
<evidence type="ECO:0000256" key="6">
    <source>
        <dbReference type="ARBA" id="ARBA00022840"/>
    </source>
</evidence>
<dbReference type="EC" id="2.7.11.1" evidence="1"/>
<name>A0ABY4Z2Q3_9ACTN</name>
<dbReference type="PROSITE" id="PS00108">
    <property type="entry name" value="PROTEIN_KINASE_ST"/>
    <property type="match status" value="1"/>
</dbReference>
<dbReference type="InterPro" id="IPR017441">
    <property type="entry name" value="Protein_kinase_ATP_BS"/>
</dbReference>
<keyword evidence="3" id="KW-0808">Transferase</keyword>
<dbReference type="InterPro" id="IPR008271">
    <property type="entry name" value="Ser/Thr_kinase_AS"/>
</dbReference>
<dbReference type="GO" id="GO:0016301">
    <property type="term" value="F:kinase activity"/>
    <property type="evidence" value="ECO:0007669"/>
    <property type="project" value="UniProtKB-KW"/>
</dbReference>
<gene>
    <name evidence="10" type="ORF">NFX46_04185</name>
</gene>
<dbReference type="SUPFAM" id="SSF56112">
    <property type="entry name" value="Protein kinase-like (PK-like)"/>
    <property type="match status" value="1"/>
</dbReference>
<keyword evidence="11" id="KW-1185">Reference proteome</keyword>
<feature type="compositionally biased region" description="Pro residues" evidence="8">
    <location>
        <begin position="353"/>
        <end position="387"/>
    </location>
</feature>
<feature type="region of interest" description="Disordered" evidence="8">
    <location>
        <begin position="279"/>
        <end position="396"/>
    </location>
</feature>
<evidence type="ECO:0000313" key="10">
    <source>
        <dbReference type="EMBL" id="USQ83044.1"/>
    </source>
</evidence>
<dbReference type="PROSITE" id="PS50011">
    <property type="entry name" value="PROTEIN_KINASE_DOM"/>
    <property type="match status" value="1"/>
</dbReference>
<protein>
    <recommendedName>
        <fullName evidence="1">non-specific serine/threonine protein kinase</fullName>
        <ecNumber evidence="1">2.7.11.1</ecNumber>
    </recommendedName>
</protein>
<dbReference type="PANTHER" id="PTHR43289">
    <property type="entry name" value="MITOGEN-ACTIVATED PROTEIN KINASE KINASE KINASE 20-RELATED"/>
    <property type="match status" value="1"/>
</dbReference>
<evidence type="ECO:0000256" key="5">
    <source>
        <dbReference type="ARBA" id="ARBA00022777"/>
    </source>
</evidence>
<keyword evidence="4 7" id="KW-0547">Nucleotide-binding</keyword>
<dbReference type="EMBL" id="CP099468">
    <property type="protein sequence ID" value="USQ83044.1"/>
    <property type="molecule type" value="Genomic_DNA"/>
</dbReference>
<evidence type="ECO:0000256" key="7">
    <source>
        <dbReference type="PROSITE-ProRule" id="PRU10141"/>
    </source>
</evidence>
<keyword evidence="6 7" id="KW-0067">ATP-binding</keyword>
<accession>A0ABY4Z2Q3</accession>
<feature type="region of interest" description="Disordered" evidence="8">
    <location>
        <begin position="503"/>
        <end position="530"/>
    </location>
</feature>